<dbReference type="Proteomes" id="UP000001106">
    <property type="component" value="Chromosome"/>
</dbReference>
<dbReference type="HOGENOM" id="CLU_565769_0_0_2"/>
<evidence type="ECO:0000313" key="2">
    <source>
        <dbReference type="Proteomes" id="UP000001106"/>
    </source>
</evidence>
<protein>
    <submittedName>
        <fullName evidence="1">Uncharacterized protein</fullName>
    </submittedName>
</protein>
<dbReference type="InterPro" id="IPR007503">
    <property type="entry name" value="DUF530"/>
</dbReference>
<dbReference type="OrthoDB" id="85577at2157"/>
<organism evidence="1 2">
    <name type="scientific">Methanococcus aeolicus (strain ATCC BAA-1280 / DSM 17508 / OCM 812 / Nankai-3)</name>
    <dbReference type="NCBI Taxonomy" id="419665"/>
    <lineage>
        <taxon>Archaea</taxon>
        <taxon>Methanobacteriati</taxon>
        <taxon>Methanobacteriota</taxon>
        <taxon>Methanomada group</taxon>
        <taxon>Methanococci</taxon>
        <taxon>Methanococcales</taxon>
        <taxon>Methanococcaceae</taxon>
        <taxon>Methanococcus</taxon>
    </lineage>
</organism>
<keyword evidence="2" id="KW-1185">Reference proteome</keyword>
<dbReference type="STRING" id="419665.Maeo_0705"/>
<gene>
    <name evidence="1" type="ordered locus">Maeo_0705</name>
</gene>
<dbReference type="Pfam" id="PF04409">
    <property type="entry name" value="DUF530"/>
    <property type="match status" value="2"/>
</dbReference>
<dbReference type="eggNOG" id="arCOG03198">
    <property type="taxonomic scope" value="Archaea"/>
</dbReference>
<dbReference type="EMBL" id="CP000743">
    <property type="protein sequence ID" value="ABR56288.1"/>
    <property type="molecule type" value="Genomic_DNA"/>
</dbReference>
<proteinExistence type="predicted"/>
<dbReference type="GeneID" id="5327621"/>
<name>A6UUW6_META3</name>
<accession>A6UUW6</accession>
<dbReference type="KEGG" id="mae:Maeo_0705"/>
<evidence type="ECO:0000313" key="1">
    <source>
        <dbReference type="EMBL" id="ABR56288.1"/>
    </source>
</evidence>
<dbReference type="AlphaFoldDB" id="A6UUW6"/>
<dbReference type="RefSeq" id="WP_011973420.1">
    <property type="nucleotide sequence ID" value="NC_009635.1"/>
</dbReference>
<sequence>MEDSSSLIKRCNEYLTELQQFREYLLELRANKTNIDKSTYDEITNKLKENLEILEDLKEKMEICGFDTPYMGVGTLKGCDDSDIYEIKNYSSHLRRMVDEKKGALERVRYAIISHKMAIGNLSDDAGNKNIIFFLPYGGAYKELLMQLPSIFIKSYKKILNIFELNHKGVLSSITMSIVVIENGKRKFKRIKIEDEDYDAYIEKHYGDALITSLKKNYSKNKLITDSYVKKTIVLAYLLTYADDIEKEINKRLNNTLSKHQRDMIVKYLEITSNYDCEYIDGGVIDFRRMDEIRLKKQELNEELEKCGLFKDGKIIDELQTALNIEKNIYDEVCYEIPIKYLSNDLFKYYLYNTPDERSRSNMFPSILLTPAMSQLTWANMGDNINPKSVLDLKFLLERELPNYKISLKNVGGVALYLIHDWDAVKKYGYNKKDIESILKDIAPLSDLMSNLKEKNIDIEKIEKYNTIKKKRTKKFLNALSKL</sequence>
<reference evidence="1" key="1">
    <citation type="submission" date="2007-06" db="EMBL/GenBank/DDBJ databases">
        <title>Complete sequence of Methanococcus aeolicus Nankai-3.</title>
        <authorList>
            <consortium name="US DOE Joint Genome Institute"/>
            <person name="Copeland A."/>
            <person name="Lucas S."/>
            <person name="Lapidus A."/>
            <person name="Barry K."/>
            <person name="Glavina del Rio T."/>
            <person name="Dalin E."/>
            <person name="Tice H."/>
            <person name="Pitluck S."/>
            <person name="Chain P."/>
            <person name="Malfatti S."/>
            <person name="Shin M."/>
            <person name="Vergez L."/>
            <person name="Schmutz J."/>
            <person name="Larimer F."/>
            <person name="Land M."/>
            <person name="Hauser L."/>
            <person name="Kyrpides N."/>
            <person name="Lykidis A."/>
            <person name="Sieprawska-Lupa M."/>
            <person name="Whitman W.B."/>
            <person name="Richardson P."/>
        </authorList>
    </citation>
    <scope>NUCLEOTIDE SEQUENCE [LARGE SCALE GENOMIC DNA]</scope>
    <source>
        <strain evidence="1">Nankai-3</strain>
    </source>
</reference>